<accession>A0A2G5UMY2</accession>
<sequence length="89" mass="10724">MKLHPMLQCLLNSETQRNLMHLDISGFEEAVYRNESDRSPKCFYREIRKIAKKFTESPMFGNFEDWNVENGRAWKFCESEDEVLRILEF</sequence>
<evidence type="ECO:0000313" key="2">
    <source>
        <dbReference type="Proteomes" id="UP000230233"/>
    </source>
</evidence>
<reference evidence="2" key="1">
    <citation type="submission" date="2017-10" db="EMBL/GenBank/DDBJ databases">
        <title>Rapid genome shrinkage in a self-fertile nematode reveals novel sperm competition proteins.</title>
        <authorList>
            <person name="Yin D."/>
            <person name="Schwarz E.M."/>
            <person name="Thomas C.G."/>
            <person name="Felde R.L."/>
            <person name="Korf I.F."/>
            <person name="Cutter A.D."/>
            <person name="Schartner C.M."/>
            <person name="Ralston E.J."/>
            <person name="Meyer B.J."/>
            <person name="Haag E.S."/>
        </authorList>
    </citation>
    <scope>NUCLEOTIDE SEQUENCE [LARGE SCALE GENOMIC DNA]</scope>
    <source>
        <strain evidence="2">JU1422</strain>
    </source>
</reference>
<evidence type="ECO:0000313" key="1">
    <source>
        <dbReference type="EMBL" id="PIC40813.1"/>
    </source>
</evidence>
<dbReference type="Proteomes" id="UP000230233">
    <property type="component" value="Chromosome III"/>
</dbReference>
<dbReference type="EMBL" id="PDUG01000003">
    <property type="protein sequence ID" value="PIC40813.1"/>
    <property type="molecule type" value="Genomic_DNA"/>
</dbReference>
<gene>
    <name evidence="1" type="primary">Cnig_chr_III.g8433</name>
    <name evidence="1" type="ORF">B9Z55_008433</name>
</gene>
<dbReference type="AlphaFoldDB" id="A0A2G5UMY2"/>
<proteinExistence type="predicted"/>
<protein>
    <submittedName>
        <fullName evidence="1">Uncharacterized protein</fullName>
    </submittedName>
</protein>
<comment type="caution">
    <text evidence="1">The sequence shown here is derived from an EMBL/GenBank/DDBJ whole genome shotgun (WGS) entry which is preliminary data.</text>
</comment>
<keyword evidence="2" id="KW-1185">Reference proteome</keyword>
<organism evidence="1 2">
    <name type="scientific">Caenorhabditis nigoni</name>
    <dbReference type="NCBI Taxonomy" id="1611254"/>
    <lineage>
        <taxon>Eukaryota</taxon>
        <taxon>Metazoa</taxon>
        <taxon>Ecdysozoa</taxon>
        <taxon>Nematoda</taxon>
        <taxon>Chromadorea</taxon>
        <taxon>Rhabditida</taxon>
        <taxon>Rhabditina</taxon>
        <taxon>Rhabditomorpha</taxon>
        <taxon>Rhabditoidea</taxon>
        <taxon>Rhabditidae</taxon>
        <taxon>Peloderinae</taxon>
        <taxon>Caenorhabditis</taxon>
    </lineage>
</organism>
<name>A0A2G5UMY2_9PELO</name>